<name>D3B9R8_HETP5</name>
<protein>
    <recommendedName>
        <fullName evidence="6">MYND-type domain-containing protein</fullName>
    </recommendedName>
</protein>
<feature type="domain" description="MYND-type" evidence="6">
    <location>
        <begin position="599"/>
        <end position="639"/>
    </location>
</feature>
<feature type="compositionally biased region" description="Acidic residues" evidence="5">
    <location>
        <begin position="32"/>
        <end position="44"/>
    </location>
</feature>
<evidence type="ECO:0000313" key="7">
    <source>
        <dbReference type="EMBL" id="EFA81980.1"/>
    </source>
</evidence>
<dbReference type="AlphaFoldDB" id="D3B9R8"/>
<evidence type="ECO:0000256" key="2">
    <source>
        <dbReference type="ARBA" id="ARBA00022771"/>
    </source>
</evidence>
<dbReference type="InParanoid" id="D3B9R8"/>
<dbReference type="GO" id="GO:0008270">
    <property type="term" value="F:zinc ion binding"/>
    <property type="evidence" value="ECO:0007669"/>
    <property type="project" value="UniProtKB-KW"/>
</dbReference>
<proteinExistence type="predicted"/>
<evidence type="ECO:0000256" key="4">
    <source>
        <dbReference type="PROSITE-ProRule" id="PRU00134"/>
    </source>
</evidence>
<evidence type="ECO:0000256" key="5">
    <source>
        <dbReference type="SAM" id="MobiDB-lite"/>
    </source>
</evidence>
<keyword evidence="8" id="KW-1185">Reference proteome</keyword>
<dbReference type="RefSeq" id="XP_020434097.1">
    <property type="nucleotide sequence ID" value="XM_020576108.1"/>
</dbReference>
<dbReference type="InterPro" id="IPR011990">
    <property type="entry name" value="TPR-like_helical_dom_sf"/>
</dbReference>
<feature type="region of interest" description="Disordered" evidence="5">
    <location>
        <begin position="1"/>
        <end position="86"/>
    </location>
</feature>
<feature type="compositionally biased region" description="Low complexity" evidence="5">
    <location>
        <begin position="73"/>
        <end position="82"/>
    </location>
</feature>
<dbReference type="PROSITE" id="PS50865">
    <property type="entry name" value="ZF_MYND_2"/>
    <property type="match status" value="1"/>
</dbReference>
<organism evidence="7 8">
    <name type="scientific">Heterostelium pallidum (strain ATCC 26659 / Pp 5 / PN500)</name>
    <name type="common">Cellular slime mold</name>
    <name type="synonym">Polysphondylium pallidum</name>
    <dbReference type="NCBI Taxonomy" id="670386"/>
    <lineage>
        <taxon>Eukaryota</taxon>
        <taxon>Amoebozoa</taxon>
        <taxon>Evosea</taxon>
        <taxon>Eumycetozoa</taxon>
        <taxon>Dictyostelia</taxon>
        <taxon>Acytosteliales</taxon>
        <taxon>Acytosteliaceae</taxon>
        <taxon>Heterostelium</taxon>
    </lineage>
</organism>
<dbReference type="Gene3D" id="1.25.40.10">
    <property type="entry name" value="Tetratricopeptide repeat domain"/>
    <property type="match status" value="1"/>
</dbReference>
<evidence type="ECO:0000256" key="3">
    <source>
        <dbReference type="ARBA" id="ARBA00022833"/>
    </source>
</evidence>
<reference evidence="7 8" key="1">
    <citation type="journal article" date="2011" name="Genome Res.">
        <title>Phylogeny-wide analysis of social amoeba genomes highlights ancient origins for complex intercellular communication.</title>
        <authorList>
            <person name="Heidel A.J."/>
            <person name="Lawal H.M."/>
            <person name="Felder M."/>
            <person name="Schilde C."/>
            <person name="Helps N.R."/>
            <person name="Tunggal B."/>
            <person name="Rivero F."/>
            <person name="John U."/>
            <person name="Schleicher M."/>
            <person name="Eichinger L."/>
            <person name="Platzer M."/>
            <person name="Noegel A.A."/>
            <person name="Schaap P."/>
            <person name="Gloeckner G."/>
        </authorList>
    </citation>
    <scope>NUCLEOTIDE SEQUENCE [LARGE SCALE GENOMIC DNA]</scope>
    <source>
        <strain evidence="8">ATCC 26659 / Pp 5 / PN500</strain>
    </source>
</reference>
<dbReference type="PROSITE" id="PS01360">
    <property type="entry name" value="ZF_MYND_1"/>
    <property type="match status" value="1"/>
</dbReference>
<dbReference type="Proteomes" id="UP000001396">
    <property type="component" value="Unassembled WGS sequence"/>
</dbReference>
<sequence length="658" mass="74442">MGGRRKTTKKGSKKSPKKRTPSKKIEDHESDTSDNNEDVTDSEEDVKMDRDEEEEEEEENIEEEEEEEEEETTTTTTTNNNNKSTDNIKGVIFSGLSLAIDCMTSFIGQNFYLLSGKEWVDSPEQVETEILRSVKVDYIPEKYLSSFQSGDRSTWEIPLVHMVLMVITHLLQQKYQAMPLFSQQMKLSKLAVQLYTDYVLGSVSTTDTDKVDGEIEELLALLASFGVATQATDAIRNNKCSQSAISTEKEAVEMRKLIKELIEEEKYTEAAKTAGEGIALYGLSVDSLAKFYFYRAYSKELQRAADKSTSQTEREDILLDLSRMRSIKPGWKYCSLLLSIVQSNDGKHQDAKKSINACLKLDPTSKLAKKNKKIITTQFKLNKENNKDKSTTKTRRSRKSTASATTENEVDAEQQLQLAIANGEQQLRQQPREPQFRFKHLPGVAIENAGDLNNLKNILSSKERQLYVTTFRRESGAHLESGVYPPGVSDADQFDISKLFTDMYNRQATRVVLVERPIKYTDTGNIHAIVIDFYGGFIELIMNGGGLDSQDAVDELFSVGMRLTVINGKTIDTTNGKRILQNDTMNRLLRHEPIKFSYCSYCFKHTSKMLRCSQCKSSYYCSKECQNADNKLLQHSLICKQPKSLTLTGPSPKTKSKK</sequence>
<feature type="compositionally biased region" description="Acidic residues" evidence="5">
    <location>
        <begin position="51"/>
        <end position="72"/>
    </location>
</feature>
<dbReference type="Pfam" id="PF01753">
    <property type="entry name" value="zf-MYND"/>
    <property type="match status" value="1"/>
</dbReference>
<keyword evidence="3" id="KW-0862">Zinc</keyword>
<evidence type="ECO:0000313" key="8">
    <source>
        <dbReference type="Proteomes" id="UP000001396"/>
    </source>
</evidence>
<gene>
    <name evidence="7" type="ORF">PPL_05214</name>
</gene>
<feature type="compositionally biased region" description="Basic and acidic residues" evidence="5">
    <location>
        <begin position="381"/>
        <end position="391"/>
    </location>
</feature>
<keyword evidence="2 4" id="KW-0863">Zinc-finger</keyword>
<evidence type="ECO:0000259" key="6">
    <source>
        <dbReference type="PROSITE" id="PS50865"/>
    </source>
</evidence>
<feature type="region of interest" description="Disordered" evidence="5">
    <location>
        <begin position="379"/>
        <end position="411"/>
    </location>
</feature>
<dbReference type="SUPFAM" id="SSF48452">
    <property type="entry name" value="TPR-like"/>
    <property type="match status" value="1"/>
</dbReference>
<dbReference type="EMBL" id="ADBJ01000022">
    <property type="protein sequence ID" value="EFA81980.1"/>
    <property type="molecule type" value="Genomic_DNA"/>
</dbReference>
<evidence type="ECO:0000256" key="1">
    <source>
        <dbReference type="ARBA" id="ARBA00022723"/>
    </source>
</evidence>
<accession>D3B9R8</accession>
<keyword evidence="1" id="KW-0479">Metal-binding</keyword>
<comment type="caution">
    <text evidence="7">The sequence shown here is derived from an EMBL/GenBank/DDBJ whole genome shotgun (WGS) entry which is preliminary data.</text>
</comment>
<dbReference type="SUPFAM" id="SSF144232">
    <property type="entry name" value="HIT/MYND zinc finger-like"/>
    <property type="match status" value="1"/>
</dbReference>
<dbReference type="Gene3D" id="6.10.140.2220">
    <property type="match status" value="1"/>
</dbReference>
<dbReference type="InterPro" id="IPR002893">
    <property type="entry name" value="Znf_MYND"/>
</dbReference>
<dbReference type="GeneID" id="31360700"/>
<feature type="compositionally biased region" description="Basic residues" evidence="5">
    <location>
        <begin position="1"/>
        <end position="22"/>
    </location>
</feature>